<dbReference type="GO" id="GO:0032259">
    <property type="term" value="P:methylation"/>
    <property type="evidence" value="ECO:0007669"/>
    <property type="project" value="UniProtKB-KW"/>
</dbReference>
<accession>A0A2N4TV60</accession>
<feature type="domain" description="DNA methylase N-4/N-6" evidence="9">
    <location>
        <begin position="3"/>
        <end position="53"/>
    </location>
</feature>
<sequence length="348" mass="38875">MFPLDFPLGILSRRASEGDAVLDPFCGRGTTNFAARLAGLDSLGVDSSPVAAAITASKLVAVTVDEVLAEATDLMTREEALSIPQGEFWEWAFHPEVLSAICKFREAFLEDCTTPTRIALRGILLGALHGPRQKMFASYLSNQSPRTYAPKPAYAVRYWRERELVPEQVDVLAVVGRRAQRYYEDAPEASGAVRLADSRVAGALRPEEDDRLFNWIITSPPYYGMRTYIPDQWLRNWFVGGTHTVDYGTEGQVVHSSPDDFANDLRQVWLNATAVTTEDARMVIRFGGISDRSADPRTLIRDSLAESGWRIQTLRQAGSALSGKRQADSFLRERTQPLIEYDVWAVKR</sequence>
<dbReference type="Gene3D" id="3.40.50.150">
    <property type="entry name" value="Vaccinia Virus protein VP39"/>
    <property type="match status" value="2"/>
</dbReference>
<evidence type="ECO:0000256" key="5">
    <source>
        <dbReference type="ARBA" id="ARBA00022691"/>
    </source>
</evidence>
<evidence type="ECO:0000256" key="4">
    <source>
        <dbReference type="ARBA" id="ARBA00022679"/>
    </source>
</evidence>
<evidence type="ECO:0000256" key="7">
    <source>
        <dbReference type="ARBA" id="ARBA00023125"/>
    </source>
</evidence>
<evidence type="ECO:0000313" key="10">
    <source>
        <dbReference type="EMBL" id="PLC43600.1"/>
    </source>
</evidence>
<comment type="similarity">
    <text evidence="1">Belongs to the N(4)/N(6)-methyltransferase family. N(4) subfamily.</text>
</comment>
<dbReference type="SUPFAM" id="SSF53335">
    <property type="entry name" value="S-adenosyl-L-methionine-dependent methyltransferases"/>
    <property type="match status" value="2"/>
</dbReference>
<dbReference type="Pfam" id="PF01555">
    <property type="entry name" value="N6_N4_Mtase"/>
    <property type="match status" value="1"/>
</dbReference>
<dbReference type="EC" id="2.1.1.113" evidence="2"/>
<evidence type="ECO:0000313" key="11">
    <source>
        <dbReference type="Proteomes" id="UP000234456"/>
    </source>
</evidence>
<evidence type="ECO:0000256" key="6">
    <source>
        <dbReference type="ARBA" id="ARBA00022747"/>
    </source>
</evidence>
<dbReference type="GO" id="GO:0009307">
    <property type="term" value="P:DNA restriction-modification system"/>
    <property type="evidence" value="ECO:0007669"/>
    <property type="project" value="UniProtKB-KW"/>
</dbReference>
<evidence type="ECO:0000256" key="8">
    <source>
        <dbReference type="ARBA" id="ARBA00049120"/>
    </source>
</evidence>
<dbReference type="InterPro" id="IPR002941">
    <property type="entry name" value="DNA_methylase_N4/N6"/>
</dbReference>
<evidence type="ECO:0000256" key="3">
    <source>
        <dbReference type="ARBA" id="ARBA00022603"/>
    </source>
</evidence>
<dbReference type="InterPro" id="IPR017985">
    <property type="entry name" value="MeTrfase_CN4_CS"/>
</dbReference>
<dbReference type="GO" id="GO:0015667">
    <property type="term" value="F:site-specific DNA-methyltransferase (cytosine-N4-specific) activity"/>
    <property type="evidence" value="ECO:0007669"/>
    <property type="project" value="UniProtKB-EC"/>
</dbReference>
<keyword evidence="4" id="KW-0808">Transferase</keyword>
<reference evidence="10 11" key="1">
    <citation type="submission" date="2017-12" db="EMBL/GenBank/DDBJ databases">
        <title>Draft genome sequence of Ralstonia pickettii 52.</title>
        <authorList>
            <person name="Zheng B."/>
        </authorList>
    </citation>
    <scope>NUCLEOTIDE SEQUENCE [LARGE SCALE GENOMIC DNA]</scope>
    <source>
        <strain evidence="10 11">52</strain>
    </source>
</reference>
<dbReference type="PROSITE" id="PS00093">
    <property type="entry name" value="N4_MTASE"/>
    <property type="match status" value="1"/>
</dbReference>
<protein>
    <recommendedName>
        <fullName evidence="2">site-specific DNA-methyltransferase (cytosine-N(4)-specific)</fullName>
        <ecNumber evidence="2">2.1.1.113</ecNumber>
    </recommendedName>
</protein>
<proteinExistence type="inferred from homology"/>
<name>A0A2N4TV60_RALPI</name>
<dbReference type="RefSeq" id="WP_102064208.1">
    <property type="nucleotide sequence ID" value="NZ_PKQE01000001.1"/>
</dbReference>
<keyword evidence="6" id="KW-0680">Restriction system</keyword>
<dbReference type="GO" id="GO:0003677">
    <property type="term" value="F:DNA binding"/>
    <property type="evidence" value="ECO:0007669"/>
    <property type="project" value="UniProtKB-KW"/>
</dbReference>
<comment type="caution">
    <text evidence="10">The sequence shown here is derived from an EMBL/GenBank/DDBJ whole genome shotgun (WGS) entry which is preliminary data.</text>
</comment>
<dbReference type="EMBL" id="PKQE01000001">
    <property type="protein sequence ID" value="PLC43600.1"/>
    <property type="molecule type" value="Genomic_DNA"/>
</dbReference>
<dbReference type="GO" id="GO:0008170">
    <property type="term" value="F:N-methyltransferase activity"/>
    <property type="evidence" value="ECO:0007669"/>
    <property type="project" value="InterPro"/>
</dbReference>
<keyword evidence="7" id="KW-0238">DNA-binding</keyword>
<evidence type="ECO:0000259" key="9">
    <source>
        <dbReference type="Pfam" id="PF01555"/>
    </source>
</evidence>
<dbReference type="OrthoDB" id="9816288at2"/>
<evidence type="ECO:0000256" key="2">
    <source>
        <dbReference type="ARBA" id="ARBA00012185"/>
    </source>
</evidence>
<keyword evidence="5" id="KW-0949">S-adenosyl-L-methionine</keyword>
<keyword evidence="3 10" id="KW-0489">Methyltransferase</keyword>
<organism evidence="10 11">
    <name type="scientific">Ralstonia pickettii</name>
    <name type="common">Burkholderia pickettii</name>
    <dbReference type="NCBI Taxonomy" id="329"/>
    <lineage>
        <taxon>Bacteria</taxon>
        <taxon>Pseudomonadati</taxon>
        <taxon>Pseudomonadota</taxon>
        <taxon>Betaproteobacteria</taxon>
        <taxon>Burkholderiales</taxon>
        <taxon>Burkholderiaceae</taxon>
        <taxon>Ralstonia</taxon>
    </lineage>
</organism>
<dbReference type="AlphaFoldDB" id="A0A2N4TV60"/>
<gene>
    <name evidence="10" type="ORF">C0Q88_02460</name>
</gene>
<dbReference type="Proteomes" id="UP000234456">
    <property type="component" value="Unassembled WGS sequence"/>
</dbReference>
<evidence type="ECO:0000256" key="1">
    <source>
        <dbReference type="ARBA" id="ARBA00010203"/>
    </source>
</evidence>
<dbReference type="InterPro" id="IPR029063">
    <property type="entry name" value="SAM-dependent_MTases_sf"/>
</dbReference>
<comment type="catalytic activity">
    <reaction evidence="8">
        <text>a 2'-deoxycytidine in DNA + S-adenosyl-L-methionine = an N(4)-methyl-2'-deoxycytidine in DNA + S-adenosyl-L-homocysteine + H(+)</text>
        <dbReference type="Rhea" id="RHEA:16857"/>
        <dbReference type="Rhea" id="RHEA-COMP:11369"/>
        <dbReference type="Rhea" id="RHEA-COMP:13674"/>
        <dbReference type="ChEBI" id="CHEBI:15378"/>
        <dbReference type="ChEBI" id="CHEBI:57856"/>
        <dbReference type="ChEBI" id="CHEBI:59789"/>
        <dbReference type="ChEBI" id="CHEBI:85452"/>
        <dbReference type="ChEBI" id="CHEBI:137933"/>
        <dbReference type="EC" id="2.1.1.113"/>
    </reaction>
</comment>